<keyword evidence="15" id="KW-1185">Reference proteome</keyword>
<evidence type="ECO:0000259" key="12">
    <source>
        <dbReference type="PROSITE" id="PS50835"/>
    </source>
</evidence>
<protein>
    <submittedName>
        <fullName evidence="14">Uncharacterized protein</fullName>
    </submittedName>
</protein>
<evidence type="ECO:0000256" key="10">
    <source>
        <dbReference type="SAM" id="MobiDB-lite"/>
    </source>
</evidence>
<dbReference type="InterPro" id="IPR003599">
    <property type="entry name" value="Ig_sub"/>
</dbReference>
<feature type="compositionally biased region" description="Basic and acidic residues" evidence="10">
    <location>
        <begin position="1527"/>
        <end position="1540"/>
    </location>
</feature>
<organism evidence="14 15">
    <name type="scientific">Acanthosepion pharaonis</name>
    <name type="common">Pharaoh cuttlefish</name>
    <name type="synonym">Sepia pharaonis</name>
    <dbReference type="NCBI Taxonomy" id="158019"/>
    <lineage>
        <taxon>Eukaryota</taxon>
        <taxon>Metazoa</taxon>
        <taxon>Spiralia</taxon>
        <taxon>Lophotrochozoa</taxon>
        <taxon>Mollusca</taxon>
        <taxon>Cephalopoda</taxon>
        <taxon>Coleoidea</taxon>
        <taxon>Decapodiformes</taxon>
        <taxon>Sepiida</taxon>
        <taxon>Sepiina</taxon>
        <taxon>Sepiidae</taxon>
        <taxon>Acanthosepion</taxon>
    </lineage>
</organism>
<feature type="compositionally biased region" description="Polar residues" evidence="10">
    <location>
        <begin position="2246"/>
        <end position="2259"/>
    </location>
</feature>
<name>A0A812D1N3_ACAPH</name>
<comment type="similarity">
    <text evidence="2">Belongs to the protein kinase superfamily. CAMK Ser/Thr protein kinase family.</text>
</comment>
<dbReference type="GO" id="GO:0005524">
    <property type="term" value="F:ATP binding"/>
    <property type="evidence" value="ECO:0007669"/>
    <property type="project" value="UniProtKB-UniRule"/>
</dbReference>
<feature type="compositionally biased region" description="Basic and acidic residues" evidence="10">
    <location>
        <begin position="2102"/>
        <end position="2119"/>
    </location>
</feature>
<dbReference type="GO" id="GO:0004672">
    <property type="term" value="F:protein kinase activity"/>
    <property type="evidence" value="ECO:0007669"/>
    <property type="project" value="InterPro"/>
</dbReference>
<evidence type="ECO:0000256" key="4">
    <source>
        <dbReference type="ARBA" id="ARBA00022737"/>
    </source>
</evidence>
<dbReference type="InterPro" id="IPR003961">
    <property type="entry name" value="FN3_dom"/>
</dbReference>
<dbReference type="SUPFAM" id="SSF56112">
    <property type="entry name" value="Protein kinase-like (PK-like)"/>
    <property type="match status" value="1"/>
</dbReference>
<dbReference type="Gene3D" id="2.60.40.10">
    <property type="entry name" value="Immunoglobulins"/>
    <property type="match status" value="11"/>
</dbReference>
<evidence type="ECO:0000259" key="11">
    <source>
        <dbReference type="PROSITE" id="PS50011"/>
    </source>
</evidence>
<feature type="region of interest" description="Disordered" evidence="10">
    <location>
        <begin position="1704"/>
        <end position="1767"/>
    </location>
</feature>
<keyword evidence="3" id="KW-0963">Cytoplasm</keyword>
<dbReference type="OrthoDB" id="504170at2759"/>
<dbReference type="InterPro" id="IPR007110">
    <property type="entry name" value="Ig-like_dom"/>
</dbReference>
<dbReference type="CDD" id="cd00063">
    <property type="entry name" value="FN3"/>
    <property type="match status" value="1"/>
</dbReference>
<dbReference type="PROSITE" id="PS00108">
    <property type="entry name" value="PROTEIN_KINASE_ST"/>
    <property type="match status" value="1"/>
</dbReference>
<dbReference type="PANTHER" id="PTHR47633:SF7">
    <property type="entry name" value="TITIN HOMOLOG"/>
    <property type="match status" value="1"/>
</dbReference>
<dbReference type="Pfam" id="PF00069">
    <property type="entry name" value="Pkinase"/>
    <property type="match status" value="1"/>
</dbReference>
<feature type="region of interest" description="Disordered" evidence="10">
    <location>
        <begin position="1264"/>
        <end position="1290"/>
    </location>
</feature>
<dbReference type="FunFam" id="2.60.40.10:FF:000425">
    <property type="entry name" value="Myosin light chain kinase"/>
    <property type="match status" value="3"/>
</dbReference>
<dbReference type="EMBL" id="CAHIKZ030002689">
    <property type="protein sequence ID" value="CAE1290798.1"/>
    <property type="molecule type" value="Genomic_DNA"/>
</dbReference>
<dbReference type="SUPFAM" id="SSF48726">
    <property type="entry name" value="Immunoglobulin"/>
    <property type="match status" value="10"/>
</dbReference>
<evidence type="ECO:0000256" key="2">
    <source>
        <dbReference type="ARBA" id="ARBA00006692"/>
    </source>
</evidence>
<feature type="compositionally biased region" description="Basic and acidic residues" evidence="10">
    <location>
        <begin position="1654"/>
        <end position="1685"/>
    </location>
</feature>
<dbReference type="SUPFAM" id="SSF49265">
    <property type="entry name" value="Fibronectin type III"/>
    <property type="match status" value="1"/>
</dbReference>
<feature type="domain" description="Ig-like" evidence="12">
    <location>
        <begin position="164"/>
        <end position="250"/>
    </location>
</feature>
<dbReference type="Pfam" id="PF00041">
    <property type="entry name" value="fn3"/>
    <property type="match status" value="1"/>
</dbReference>
<dbReference type="InterPro" id="IPR008271">
    <property type="entry name" value="Ser/Thr_kinase_AS"/>
</dbReference>
<evidence type="ECO:0000256" key="7">
    <source>
        <dbReference type="ARBA" id="ARBA00023157"/>
    </source>
</evidence>
<evidence type="ECO:0000259" key="13">
    <source>
        <dbReference type="PROSITE" id="PS50853"/>
    </source>
</evidence>
<dbReference type="SMART" id="SM00220">
    <property type="entry name" value="S_TKc"/>
    <property type="match status" value="1"/>
</dbReference>
<dbReference type="Proteomes" id="UP000597762">
    <property type="component" value="Unassembled WGS sequence"/>
</dbReference>
<dbReference type="FunFam" id="1.10.510.10:FF:000571">
    <property type="entry name" value="Maternal embryonic leucine zipper kinase"/>
    <property type="match status" value="1"/>
</dbReference>
<dbReference type="CDD" id="cd00096">
    <property type="entry name" value="Ig"/>
    <property type="match status" value="1"/>
</dbReference>
<feature type="compositionally biased region" description="Polar residues" evidence="10">
    <location>
        <begin position="2209"/>
        <end position="2226"/>
    </location>
</feature>
<dbReference type="InterPro" id="IPR013783">
    <property type="entry name" value="Ig-like_fold"/>
</dbReference>
<evidence type="ECO:0000256" key="3">
    <source>
        <dbReference type="ARBA" id="ARBA00022490"/>
    </source>
</evidence>
<feature type="compositionally biased region" description="Basic and acidic residues" evidence="10">
    <location>
        <begin position="2398"/>
        <end position="2409"/>
    </location>
</feature>
<dbReference type="InterPro" id="IPR003598">
    <property type="entry name" value="Ig_sub2"/>
</dbReference>
<dbReference type="SMART" id="SM00408">
    <property type="entry name" value="IGc2"/>
    <property type="match status" value="10"/>
</dbReference>
<feature type="compositionally biased region" description="Basic and acidic residues" evidence="10">
    <location>
        <begin position="2446"/>
        <end position="2461"/>
    </location>
</feature>
<sequence length="2655" mass="300135">MLNMPVKLKNRDGIPSAPTSSPEVIQIGSNYVDLSWRAPESDGGLSDPSPTTAPVFCHDRPKTEAPKFVKEFDDLDLEVGTSATFTCEVSGIPMPEITWYKNYRQIHDGRRHIIETKGNKQILTIPEVDFEDAGDIQCQARNKMGIASVKASLQVFAHAKVSLPAAYQHGLKFFEGDTLKIRLPISGKPAPDVMWAKDGKVIKKDKRTKIQKTDAYTTLIIDDVTKSDGGVYHVNISNYYGDETIDISVTIIGAPDAPGKPQVSKITDHTVHLIWAESSSEKHSPATGYIVEKRDLSTGVWRYVTSTNVCYADVDCLEEYKQYQFQIRAENLFGLSLPSEHSDTIITRKAAEKVDYDELYDATYKGKSIDINQMRGDVLSKYIICEELGRGAFGVVHRAVERATGKNWAAKFIKCRPNEKEAVRREIDLMNSLHHRKLLQLHEAFDQPGEIVMILEFLSGGELFDRLVSNNYIFTEEDCIIYMRQICQGVQHMHRQNIIHLDLKPENVMCVTKDNTDIKLIDFGLAQKIEEGKSIKVLFGTAEFCSPEIINYEPVSFSSDMWSLGVVAYMLLSGYSPFAGDNDQETFTYINHVDFDFDDEVWDYVSDDAKDFIANLLLRDKRERMTIDDALNHPWLNPQETMDLIDGEAQRNLKKIELSTENHKDYLYRTRNKNKEFDLLPIGCLARDSAIFRREGDKGILARELVMEMPEFAPEVIDHLMDMTGCEGRKVEFKCTIIGKPEPKITWYKDGDEIIPTRRTRLSYNDGVSSLFLSDLNLSDAGSYSCKAVNKFGHISTSSDLDIQEVRHRRKKKEGLDLESRYITYDDSHADPYSPPIIILPLVDEARNMGDNVDFNIKVRSRTPVEVTWRHYEDVILPSEKFKLKKDVDEFHLHISDLNLDDGGRWQCRAVNSYGQAETTCKLTVHNYTLEKYRVPEFTQELHNFVVSEGAEARFICKISAHPEPEVTWYKNRQPIENKGPYRFTQTSDDTFILVIDEVVREDIGYYMCQAVNTAGSKSTEAKLAVETVEKPLSLLERNPLQRGRIKSERFGSKKNKYAHAPEFTTKLKSKSVPAESTVKLSCTVSGVPEPDIQWYKNGEKIYSSLNCCMRNNSGLVSLEIAVAAHENEGQYVCEASNSEGTVSCSAQITVEGDKKPVADSSESEAPVFIETPLCSTVVIGGDAVFQCVTKGNPMPSFKWTKDGLNVDENDHCSLFVDSHGGCRLVVHNVQESDAGLYMCVAHNTMGRTKCSTRLRVVGQDEAHEHQGLSGTRATHHSHQKFEKIPDPDISNRMMMSGRPPYFTLMLPKLIELNEGDKLRLDCSLEGYPSPVVTWQKGVRELVYDARHRIIAYGTLQTLEIPSVLIMDHGEYFVRAANVFGIIESSCLVKVNKKGRKMAEREYNKMKFPASLPYDAADGDAPLQGDKEKPLVEPKGQAPFFIKHLPHTIDVIEGTDLRLDCSVKAKPKIEKSDIEGDYHRVEGGVTGEEKERGESRTLEPAGDMTSGHASAEVTSSTAAAAAVSSEEQTKKTDPSFTDKFDDTVVTEGEDAVLECKTSGDSDIRWLKDGEVIYSTDRINLIRKGCLHQLYIHRCTKADQAMYTCFSSTSNQSEACVAMLSVRRKTPTEDWDTSYADDLLKKWETKKFGSSYVGRSREKSYSPHRRSYDPSPERDRRYRSSSRDSDIYSPYGKYSGTSYDKYSDYSRTSGRYSSYERPTERYSRYDQPTNYSRASDRYSRYDMPTDRYSRDRYSSERYSTDKYSSDRYSTDKYSADRYATDKYSADRYATDKYSADRYSTDKYSADRYSSNSTEAKEVSLLADVEVSGSLYQNKKDAVEEEKVKSISEKEPTPTKENDTSTIIESSQIDDHSLILADGTDIKEKNIEVTEEKVQQEANVQAEVFDTHESKISEVMSTTESEIDLSTQYADKLSSELDDKKTGNFLDDEKNKEKIEHIDPELENFAQSIVKKILEDELKQQLKAESKETLENTCFEDKDEKIPEEKTNGNQTVIIVDMDSEDDERDMGQQKDYIVELPPSPADRKHSLNEIPDDEQCFIHGSGSPGSPVIEELLSPFRTSEDGQQGIIEEPSEDAFGREITTSSDRENEADERLTFDEKFNFESNNVDQDVFEGRPLDKETHQTSQKEEASTDTEEDLASTGKRCEKDYMEKESGQKTPSGLDADVEKKMSDCSEWKDADGYGADSGAATRETQVSATNEGKQLSGYSRNGEVVIGDDYEDKSEISSEKNYSSDLQQQSEISQKEHSSRQSSFTTQTPESRSSTSSEQVGTATGNYKIGRNLTSDDLPAEDDGVWTRKPIFSEDSLSYVSEQTSLSGDSHRGLETESNRTSSLERQLSDDETFLLRQTSDESGILQRQSSDEVNVLQTQSPEYSYSFKRQKPDESLHKQTSKDAGIFYTESTQDEGIFQTESREIVAQHLGYSGSAQQEKEEYKTTKGYYRDYEEQENVQSDYQEECLSEYSDSEAESEGSDVTTQTAIINKNTGEFSTTATESMDDDVSDQSDSRKVKSMSPMSQDVISRPPRFKSPGIEEMLKDRQFPPIFVKDLPRLLEAKIGDDLKMSCVIRYIAQIEWKKSGEKITRDRRRRMISDDDGTQTLHVRAIQSDDSGIYTCIAKESDGTISQTECVVIIRGKKAE</sequence>
<dbReference type="PROSITE" id="PS50853">
    <property type="entry name" value="FN3"/>
    <property type="match status" value="1"/>
</dbReference>
<dbReference type="PROSITE" id="PS50835">
    <property type="entry name" value="IG_LIKE"/>
    <property type="match status" value="10"/>
</dbReference>
<feature type="domain" description="Ig-like" evidence="12">
    <location>
        <begin position="1167"/>
        <end position="1256"/>
    </location>
</feature>
<dbReference type="SMART" id="SM00060">
    <property type="entry name" value="FN3"/>
    <property type="match status" value="2"/>
</dbReference>
<dbReference type="PROSITE" id="PS00107">
    <property type="entry name" value="PROTEIN_KINASE_ATP"/>
    <property type="match status" value="1"/>
</dbReference>
<feature type="compositionally biased region" description="Basic and acidic residues" evidence="10">
    <location>
        <begin position="1733"/>
        <end position="1767"/>
    </location>
</feature>
<feature type="region of interest" description="Disordered" evidence="10">
    <location>
        <begin position="1835"/>
        <end position="1858"/>
    </location>
</feature>
<feature type="domain" description="Ig-like" evidence="12">
    <location>
        <begin position="714"/>
        <end position="804"/>
    </location>
</feature>
<accession>A0A812D1N3</accession>
<feature type="compositionally biased region" description="Polar residues" evidence="10">
    <location>
        <begin position="2489"/>
        <end position="2511"/>
    </location>
</feature>
<feature type="domain" description="Ig-like" evidence="12">
    <location>
        <begin position="1062"/>
        <end position="1150"/>
    </location>
</feature>
<keyword evidence="8" id="KW-0393">Immunoglobulin domain</keyword>
<feature type="domain" description="Ig-like" evidence="12">
    <location>
        <begin position="1301"/>
        <end position="1378"/>
    </location>
</feature>
<feature type="domain" description="Protein kinase" evidence="11">
    <location>
        <begin position="382"/>
        <end position="636"/>
    </location>
</feature>
<gene>
    <name evidence="14" type="ORF">SPHA_48392</name>
</gene>
<evidence type="ECO:0000256" key="6">
    <source>
        <dbReference type="ARBA" id="ARBA00022840"/>
    </source>
</evidence>
<feature type="compositionally biased region" description="Basic and acidic residues" evidence="10">
    <location>
        <begin position="2130"/>
        <end position="2148"/>
    </location>
</feature>
<comment type="subcellular location">
    <subcellularLocation>
        <location evidence="1">Cytoplasm</location>
    </subcellularLocation>
</comment>
<dbReference type="InterPro" id="IPR013098">
    <property type="entry name" value="Ig_I-set"/>
</dbReference>
<dbReference type="FunFam" id="2.60.40.10:FF:000147">
    <property type="entry name" value="Myosin light chain kinase"/>
    <property type="match status" value="1"/>
</dbReference>
<dbReference type="InterPro" id="IPR036116">
    <property type="entry name" value="FN3_sf"/>
</dbReference>
<dbReference type="InterPro" id="IPR000719">
    <property type="entry name" value="Prot_kinase_dom"/>
</dbReference>
<reference evidence="14" key="1">
    <citation type="submission" date="2021-01" db="EMBL/GenBank/DDBJ databases">
        <authorList>
            <person name="Li R."/>
            <person name="Bekaert M."/>
        </authorList>
    </citation>
    <scope>NUCLEOTIDE SEQUENCE</scope>
    <source>
        <strain evidence="14">Farmed</strain>
    </source>
</reference>
<feature type="compositionally biased region" description="Polar residues" evidence="10">
    <location>
        <begin position="2363"/>
        <end position="2391"/>
    </location>
</feature>
<keyword evidence="5 9" id="KW-0547">Nucleotide-binding</keyword>
<dbReference type="InterPro" id="IPR017441">
    <property type="entry name" value="Protein_kinase_ATP_BS"/>
</dbReference>
<feature type="compositionally biased region" description="Basic and acidic residues" evidence="10">
    <location>
        <begin position="2336"/>
        <end position="2345"/>
    </location>
</feature>
<feature type="region of interest" description="Disordered" evidence="10">
    <location>
        <begin position="2438"/>
        <end position="2545"/>
    </location>
</feature>
<feature type="compositionally biased region" description="Polar residues" evidence="10">
    <location>
        <begin position="2267"/>
        <end position="2292"/>
    </location>
</feature>
<dbReference type="FunFam" id="2.60.40.10:FF:000032">
    <property type="entry name" value="palladin isoform X1"/>
    <property type="match status" value="2"/>
</dbReference>
<evidence type="ECO:0000313" key="14">
    <source>
        <dbReference type="EMBL" id="CAE1290798.1"/>
    </source>
</evidence>
<feature type="region of interest" description="Disordered" evidence="10">
    <location>
        <begin position="1653"/>
        <end position="1691"/>
    </location>
</feature>
<dbReference type="InterPro" id="IPR011009">
    <property type="entry name" value="Kinase-like_dom_sf"/>
</dbReference>
<feature type="compositionally biased region" description="Basic and acidic residues" evidence="10">
    <location>
        <begin position="2161"/>
        <end position="2173"/>
    </location>
</feature>
<evidence type="ECO:0000313" key="15">
    <source>
        <dbReference type="Proteomes" id="UP000597762"/>
    </source>
</evidence>
<feature type="compositionally biased region" description="Acidic residues" evidence="10">
    <location>
        <begin position="2471"/>
        <end position="2488"/>
    </location>
</feature>
<feature type="region of interest" description="Disordered" evidence="10">
    <location>
        <begin position="2076"/>
        <end position="2311"/>
    </location>
</feature>
<feature type="region of interest" description="Disordered" evidence="10">
    <location>
        <begin position="1475"/>
        <end position="1540"/>
    </location>
</feature>
<dbReference type="Gene3D" id="1.10.510.10">
    <property type="entry name" value="Transferase(Phosphotransferase) domain 1"/>
    <property type="match status" value="1"/>
</dbReference>
<feature type="domain" description="Ig-like" evidence="12">
    <location>
        <begin position="2558"/>
        <end position="2641"/>
    </location>
</feature>
<feature type="domain" description="Ig-like" evidence="12">
    <location>
        <begin position="936"/>
        <end position="1025"/>
    </location>
</feature>
<feature type="compositionally biased region" description="Basic and acidic residues" evidence="10">
    <location>
        <begin position="1475"/>
        <end position="1497"/>
    </location>
</feature>
<dbReference type="PANTHER" id="PTHR47633">
    <property type="entry name" value="IMMUNOGLOBULIN"/>
    <property type="match status" value="1"/>
</dbReference>
<dbReference type="FunFam" id="2.60.40.10:FF:000002">
    <property type="entry name" value="Titin a"/>
    <property type="match status" value="1"/>
</dbReference>
<dbReference type="InterPro" id="IPR036179">
    <property type="entry name" value="Ig-like_dom_sf"/>
</dbReference>
<proteinExistence type="inferred from homology"/>
<feature type="domain" description="Fibronectin type-III" evidence="13">
    <location>
        <begin position="257"/>
        <end position="350"/>
    </location>
</feature>
<dbReference type="SMART" id="SM00409">
    <property type="entry name" value="IG"/>
    <property type="match status" value="10"/>
</dbReference>
<evidence type="ECO:0000256" key="1">
    <source>
        <dbReference type="ARBA" id="ARBA00004496"/>
    </source>
</evidence>
<feature type="compositionally biased region" description="Basic and acidic residues" evidence="10">
    <location>
        <begin position="1835"/>
        <end position="1857"/>
    </location>
</feature>
<feature type="region of interest" description="Disordered" evidence="10">
    <location>
        <begin position="2324"/>
        <end position="2414"/>
    </location>
</feature>
<dbReference type="PROSITE" id="PS50011">
    <property type="entry name" value="PROTEIN_KINASE_DOM"/>
    <property type="match status" value="1"/>
</dbReference>
<evidence type="ECO:0000256" key="8">
    <source>
        <dbReference type="ARBA" id="ARBA00023319"/>
    </source>
</evidence>
<feature type="domain" description="Ig-like" evidence="12">
    <location>
        <begin position="66"/>
        <end position="154"/>
    </location>
</feature>
<dbReference type="GO" id="GO:0005737">
    <property type="term" value="C:cytoplasm"/>
    <property type="evidence" value="ECO:0007669"/>
    <property type="project" value="UniProtKB-SubCell"/>
</dbReference>
<evidence type="ECO:0000256" key="9">
    <source>
        <dbReference type="PROSITE-ProRule" id="PRU10141"/>
    </source>
</evidence>
<feature type="region of interest" description="Disordered" evidence="10">
    <location>
        <begin position="1"/>
        <end position="22"/>
    </location>
</feature>
<dbReference type="Pfam" id="PF07679">
    <property type="entry name" value="I-set"/>
    <property type="match status" value="10"/>
</dbReference>
<evidence type="ECO:0000256" key="5">
    <source>
        <dbReference type="ARBA" id="ARBA00022741"/>
    </source>
</evidence>
<feature type="compositionally biased region" description="Low complexity" evidence="10">
    <location>
        <begin position="1509"/>
        <end position="1526"/>
    </location>
</feature>
<keyword evidence="6 9" id="KW-0067">ATP-binding</keyword>
<feature type="domain" description="Ig-like" evidence="12">
    <location>
        <begin position="835"/>
        <end position="924"/>
    </location>
</feature>
<feature type="compositionally biased region" description="Basic and acidic residues" evidence="10">
    <location>
        <begin position="2183"/>
        <end position="2198"/>
    </location>
</feature>
<keyword evidence="4" id="KW-0677">Repeat</keyword>
<keyword evidence="7" id="KW-1015">Disulfide bond</keyword>
<feature type="binding site" evidence="9">
    <location>
        <position position="411"/>
    </location>
    <ligand>
        <name>ATP</name>
        <dbReference type="ChEBI" id="CHEBI:30616"/>
    </ligand>
</feature>
<dbReference type="Gene3D" id="3.30.200.20">
    <property type="entry name" value="Phosphorylase Kinase, domain 1"/>
    <property type="match status" value="1"/>
</dbReference>
<feature type="compositionally biased region" description="Polar residues" evidence="10">
    <location>
        <begin position="2324"/>
        <end position="2335"/>
    </location>
</feature>
<comment type="caution">
    <text evidence="14">The sequence shown here is derived from an EMBL/GenBank/DDBJ whole genome shotgun (WGS) entry which is preliminary data.</text>
</comment>
<feature type="domain" description="Ig-like" evidence="12">
    <location>
        <begin position="1534"/>
        <end position="1620"/>
    </location>
</feature>